<name>A0ABU2JUC4_9ACTN</name>
<comment type="caution">
    <text evidence="2">The sequence shown here is derived from an EMBL/GenBank/DDBJ whole genome shotgun (WGS) entry which is preliminary data.</text>
</comment>
<keyword evidence="3" id="KW-1185">Reference proteome</keyword>
<dbReference type="EMBL" id="JAVREO010000010">
    <property type="protein sequence ID" value="MDT0268344.1"/>
    <property type="molecule type" value="Genomic_DNA"/>
</dbReference>
<dbReference type="RefSeq" id="WP_311668426.1">
    <property type="nucleotide sequence ID" value="NZ_JAVREO010000010.1"/>
</dbReference>
<dbReference type="Pfam" id="PF14440">
    <property type="entry name" value="XOO_2897-deam"/>
    <property type="match status" value="1"/>
</dbReference>
<evidence type="ECO:0000256" key="1">
    <source>
        <dbReference type="SAM" id="MobiDB-lite"/>
    </source>
</evidence>
<organism evidence="2 3">
    <name type="scientific">Streptomyces chisholmiae</name>
    <dbReference type="NCBI Taxonomy" id="3075540"/>
    <lineage>
        <taxon>Bacteria</taxon>
        <taxon>Bacillati</taxon>
        <taxon>Actinomycetota</taxon>
        <taxon>Actinomycetes</taxon>
        <taxon>Kitasatosporales</taxon>
        <taxon>Streptomycetaceae</taxon>
        <taxon>Streptomyces</taxon>
    </lineage>
</organism>
<sequence>PPPPPGAPGSPKPAVSATAGGEVAYVPPQMVDPDVVASLRGPGTPPPPGVGTPPPPGAPQGPPPPPGAAAPPGPPPGAPGGPLGAPPGAPHAPAPGGQPGAPVGTPPPASYGYPQEPVPAVGSGYMAVLRYRAPDGSEQQLIRRSAPGMPHPEWQILHELLAMQVPAQQVIELHTELQSCELPGGYCARMIRETWPQVRITHTAPYGTDFASRQAGVRHLVEHQDELKKFADGPQRTAPVRAPLPQQQPAPAVGLDVIGQELAEAFGPQLVFRYEPQFASRQGVPEIVASTLSWSGLPAEIAPFFWARAQPGMPVPTLAEVAMERGVQPAADAGSYLVVGSDFGRQLCVQYGTAHIVAVPLEAGPGGQPVPPQFVNASLPQFARSMALLGRMWRLRYGLTSEQAGRWTSDFQAQLASLDPMTVADPESWWSVLLEQMWDGLL</sequence>
<accession>A0ABU2JUC4</accession>
<gene>
    <name evidence="2" type="ORF">RM844_18845</name>
</gene>
<protein>
    <submittedName>
        <fullName evidence="2">SUKH-4 family immunity protein</fullName>
    </submittedName>
</protein>
<feature type="region of interest" description="Disordered" evidence="1">
    <location>
        <begin position="1"/>
        <end position="115"/>
    </location>
</feature>
<feature type="non-terminal residue" evidence="2">
    <location>
        <position position="1"/>
    </location>
</feature>
<proteinExistence type="predicted"/>
<reference evidence="3" key="1">
    <citation type="submission" date="2023-07" db="EMBL/GenBank/DDBJ databases">
        <title>30 novel species of actinomycetes from the DSMZ collection.</title>
        <authorList>
            <person name="Nouioui I."/>
        </authorList>
    </citation>
    <scope>NUCLEOTIDE SEQUENCE [LARGE SCALE GENOMIC DNA]</scope>
    <source>
        <strain evidence="3">DSM 44915</strain>
    </source>
</reference>
<evidence type="ECO:0000313" key="2">
    <source>
        <dbReference type="EMBL" id="MDT0268344.1"/>
    </source>
</evidence>
<feature type="compositionally biased region" description="Pro residues" evidence="1">
    <location>
        <begin position="43"/>
        <end position="93"/>
    </location>
</feature>
<evidence type="ECO:0000313" key="3">
    <source>
        <dbReference type="Proteomes" id="UP001183410"/>
    </source>
</evidence>
<dbReference type="InterPro" id="IPR025851">
    <property type="entry name" value="SUKH-4"/>
</dbReference>
<dbReference type="Pfam" id="PF14435">
    <property type="entry name" value="SUKH-4"/>
    <property type="match status" value="1"/>
</dbReference>
<dbReference type="Proteomes" id="UP001183410">
    <property type="component" value="Unassembled WGS sequence"/>
</dbReference>
<feature type="compositionally biased region" description="Pro residues" evidence="1">
    <location>
        <begin position="1"/>
        <end position="11"/>
    </location>
</feature>
<dbReference type="InterPro" id="IPR032722">
    <property type="entry name" value="Deaminase_XOO_2897"/>
</dbReference>